<feature type="transmembrane region" description="Helical" evidence="6">
    <location>
        <begin position="60"/>
        <end position="82"/>
    </location>
</feature>
<organism evidence="8 9">
    <name type="scientific">Candidatus Iainarchaeum sp</name>
    <dbReference type="NCBI Taxonomy" id="3101447"/>
    <lineage>
        <taxon>Archaea</taxon>
        <taxon>Candidatus Iainarchaeota</taxon>
        <taxon>Candidatus Iainarchaeia</taxon>
        <taxon>Candidatus Iainarchaeales</taxon>
        <taxon>Candidatus Iainarchaeaceae</taxon>
        <taxon>Candidatus Iainarchaeum</taxon>
    </lineage>
</organism>
<dbReference type="PANTHER" id="PTHR35402:SF1">
    <property type="entry name" value="TYPE II SECRETION SYSTEM PROTEIN GSPF DOMAIN-CONTAINING PROTEIN"/>
    <property type="match status" value="1"/>
</dbReference>
<dbReference type="Pfam" id="PF00482">
    <property type="entry name" value="T2SSF"/>
    <property type="match status" value="1"/>
</dbReference>
<gene>
    <name evidence="8" type="ORF">FJY86_00820</name>
</gene>
<evidence type="ECO:0000256" key="4">
    <source>
        <dbReference type="ARBA" id="ARBA00022989"/>
    </source>
</evidence>
<protein>
    <recommendedName>
        <fullName evidence="7">Type II secretion system protein GspF domain-containing protein</fullName>
    </recommendedName>
</protein>
<feature type="transmembrane region" description="Helical" evidence="6">
    <location>
        <begin position="273"/>
        <end position="295"/>
    </location>
</feature>
<evidence type="ECO:0000313" key="8">
    <source>
        <dbReference type="EMBL" id="MBM3281868.1"/>
    </source>
</evidence>
<evidence type="ECO:0000256" key="1">
    <source>
        <dbReference type="ARBA" id="ARBA00004651"/>
    </source>
</evidence>
<keyword evidence="5 6" id="KW-0472">Membrane</keyword>
<feature type="domain" description="Type II secretion system protein GspF" evidence="7">
    <location>
        <begin position="101"/>
        <end position="223"/>
    </location>
</feature>
<dbReference type="PANTHER" id="PTHR35402">
    <property type="entry name" value="INTEGRAL MEMBRANE PROTEIN-RELATED"/>
    <property type="match status" value="1"/>
</dbReference>
<evidence type="ECO:0000256" key="6">
    <source>
        <dbReference type="SAM" id="Phobius"/>
    </source>
</evidence>
<feature type="transmembrane region" description="Helical" evidence="6">
    <location>
        <begin position="33"/>
        <end position="54"/>
    </location>
</feature>
<keyword evidence="3 6" id="KW-0812">Transmembrane</keyword>
<evidence type="ECO:0000313" key="9">
    <source>
        <dbReference type="Proteomes" id="UP000774699"/>
    </source>
</evidence>
<dbReference type="Proteomes" id="UP000774699">
    <property type="component" value="Unassembled WGS sequence"/>
</dbReference>
<keyword evidence="2" id="KW-1003">Cell membrane</keyword>
<dbReference type="AlphaFoldDB" id="A0A8T4CA80"/>
<sequence>MTARNNIAFLRGIVDAFEKQFMYLGIRISSRKFVINMIMFSFTLSVVSTIVTSIVFKWPYFLVVIGFFLTFLLVMGGIYLFLDLQAEGRGKQVEKVLPDALQLVASNIKSGLTTERALLVSARPEFGPFEYELKRISTRVLSGVPIEKAILEVPKHIKSTLVERTMWLLARGISSGGEIADLLLQLSRNLRTQLTLQSEARASISIYVILIFFSAAFGGPALYAVSSFIVEVMNAQVSSQPQINAGSMAAAGSRFSGLGSFVGGRTEMISPEFVIFFAQIMLFVGGIFAALILGAIATGKEKDGVKYIPVVMLFSFGLYYMIRFVLHSAFGTLLLGG</sequence>
<feature type="transmembrane region" description="Helical" evidence="6">
    <location>
        <begin position="307"/>
        <end position="326"/>
    </location>
</feature>
<dbReference type="InterPro" id="IPR018076">
    <property type="entry name" value="T2SS_GspF_dom"/>
</dbReference>
<dbReference type="GO" id="GO:0005886">
    <property type="term" value="C:plasma membrane"/>
    <property type="evidence" value="ECO:0007669"/>
    <property type="project" value="UniProtKB-SubCell"/>
</dbReference>
<comment type="subcellular location">
    <subcellularLocation>
        <location evidence="1">Cell membrane</location>
        <topology evidence="1">Multi-pass membrane protein</topology>
    </subcellularLocation>
</comment>
<evidence type="ECO:0000256" key="3">
    <source>
        <dbReference type="ARBA" id="ARBA00022692"/>
    </source>
</evidence>
<evidence type="ECO:0000259" key="7">
    <source>
        <dbReference type="Pfam" id="PF00482"/>
    </source>
</evidence>
<evidence type="ECO:0000256" key="5">
    <source>
        <dbReference type="ARBA" id="ARBA00023136"/>
    </source>
</evidence>
<comment type="caution">
    <text evidence="8">The sequence shown here is derived from an EMBL/GenBank/DDBJ whole genome shotgun (WGS) entry which is preliminary data.</text>
</comment>
<accession>A0A8T4CA80</accession>
<dbReference type="EMBL" id="VGJJ01000003">
    <property type="protein sequence ID" value="MBM3281868.1"/>
    <property type="molecule type" value="Genomic_DNA"/>
</dbReference>
<feature type="transmembrane region" description="Helical" evidence="6">
    <location>
        <begin position="204"/>
        <end position="225"/>
    </location>
</feature>
<evidence type="ECO:0000256" key="2">
    <source>
        <dbReference type="ARBA" id="ARBA00022475"/>
    </source>
</evidence>
<reference evidence="8" key="1">
    <citation type="submission" date="2019-03" db="EMBL/GenBank/DDBJ databases">
        <title>Lake Tanganyika Metagenome-Assembled Genomes (MAGs).</title>
        <authorList>
            <person name="Tran P."/>
        </authorList>
    </citation>
    <scope>NUCLEOTIDE SEQUENCE</scope>
    <source>
        <strain evidence="8">M_DeepCast_50m_m2_156</strain>
    </source>
</reference>
<keyword evidence="4 6" id="KW-1133">Transmembrane helix</keyword>
<dbReference type="InterPro" id="IPR056569">
    <property type="entry name" value="ArlJ-like"/>
</dbReference>
<proteinExistence type="predicted"/>
<name>A0A8T4CA80_9ARCH</name>